<accession>A0ACC2AKW5</accession>
<comment type="caution">
    <text evidence="1">The sequence shown here is derived from an EMBL/GenBank/DDBJ whole genome shotgun (WGS) entry which is preliminary data.</text>
</comment>
<evidence type="ECO:0000313" key="1">
    <source>
        <dbReference type="EMBL" id="KAJ7517584.1"/>
    </source>
</evidence>
<sequence length="461" mass="51148">MAIRWSVFVCMILLSWLLLIFITSATAATTSPYVRRPARGPVSLGRLFGPTAVEDVQQVHASLAGPNHMRVSWISVNTGIPSIVEYGTASGSYDSVATGDSTSYTFVFYTSGQIHNVVIGPLKDNTVYYYRCGGVSLEFRLRTPPPLGPHVPVKFTVVGDLGQTGWTTSTLDHIQQSEYDVLLFAGDLSYADYYEPLWDSFGRMVEPLASRRPWMVTEGNHEIEEIPFFIAPFRSYNARWLMPYAESGSTSNLFYSFEVGSAHVLMLGSYTSYVLGSPQYEWLQDDLAKVDRSKTPWLIAVLHAPWYSSNWAHRGDGAAMMAAMEPLLKEARVDIVIAGHVHAYERTTRVFLGMIDPCGIHHITIGDGGNREGLARSFRSPQPAWSVFREASFGHGNLNILNATHAFWCWHRNEDEEPVLADHIYFTTLSAPSNECSCASETLGKTSSTIEIGDAATLSEM</sequence>
<reference evidence="2" key="1">
    <citation type="journal article" date="2024" name="Proc. Natl. Acad. Sci. U.S.A.">
        <title>Extraordinary preservation of gene collinearity over three hundred million years revealed in homosporous lycophytes.</title>
        <authorList>
            <person name="Li C."/>
            <person name="Wickell D."/>
            <person name="Kuo L.Y."/>
            <person name="Chen X."/>
            <person name="Nie B."/>
            <person name="Liao X."/>
            <person name="Peng D."/>
            <person name="Ji J."/>
            <person name="Jenkins J."/>
            <person name="Williams M."/>
            <person name="Shu S."/>
            <person name="Plott C."/>
            <person name="Barry K."/>
            <person name="Rajasekar S."/>
            <person name="Grimwood J."/>
            <person name="Han X."/>
            <person name="Sun S."/>
            <person name="Hou Z."/>
            <person name="He W."/>
            <person name="Dai G."/>
            <person name="Sun C."/>
            <person name="Schmutz J."/>
            <person name="Leebens-Mack J.H."/>
            <person name="Li F.W."/>
            <person name="Wang L."/>
        </authorList>
    </citation>
    <scope>NUCLEOTIDE SEQUENCE [LARGE SCALE GENOMIC DNA]</scope>
    <source>
        <strain evidence="2">cv. PW_Plant_1</strain>
    </source>
</reference>
<gene>
    <name evidence="1" type="ORF">O6H91_21G030200</name>
</gene>
<evidence type="ECO:0000313" key="2">
    <source>
        <dbReference type="Proteomes" id="UP001162992"/>
    </source>
</evidence>
<name>A0ACC2AKW5_DIPCM</name>
<dbReference type="EMBL" id="CM055112">
    <property type="protein sequence ID" value="KAJ7517584.1"/>
    <property type="molecule type" value="Genomic_DNA"/>
</dbReference>
<organism evidence="1 2">
    <name type="scientific">Diphasiastrum complanatum</name>
    <name type="common">Issler's clubmoss</name>
    <name type="synonym">Lycopodium complanatum</name>
    <dbReference type="NCBI Taxonomy" id="34168"/>
    <lineage>
        <taxon>Eukaryota</taxon>
        <taxon>Viridiplantae</taxon>
        <taxon>Streptophyta</taxon>
        <taxon>Embryophyta</taxon>
        <taxon>Tracheophyta</taxon>
        <taxon>Lycopodiopsida</taxon>
        <taxon>Lycopodiales</taxon>
        <taxon>Lycopodiaceae</taxon>
        <taxon>Lycopodioideae</taxon>
        <taxon>Diphasiastrum</taxon>
    </lineage>
</organism>
<proteinExistence type="predicted"/>
<dbReference type="Proteomes" id="UP001162992">
    <property type="component" value="Chromosome 21"/>
</dbReference>
<keyword evidence="2" id="KW-1185">Reference proteome</keyword>
<protein>
    <submittedName>
        <fullName evidence="1">Uncharacterized protein</fullName>
    </submittedName>
</protein>